<evidence type="ECO:0000259" key="6">
    <source>
        <dbReference type="PROSITE" id="PS51063"/>
    </source>
</evidence>
<dbReference type="InterPro" id="IPR000595">
    <property type="entry name" value="cNMP-bd_dom"/>
</dbReference>
<dbReference type="PROSITE" id="PS50042">
    <property type="entry name" value="CNMP_BINDING_3"/>
    <property type="match status" value="1"/>
</dbReference>
<dbReference type="InterPro" id="IPR018335">
    <property type="entry name" value="Tscrpt_reg_HTH_Crp-type_CS"/>
</dbReference>
<evidence type="ECO:0000256" key="4">
    <source>
        <dbReference type="ARBA" id="ARBA00023163"/>
    </source>
</evidence>
<evidence type="ECO:0000313" key="8">
    <source>
        <dbReference type="Proteomes" id="UP000184184"/>
    </source>
</evidence>
<keyword evidence="2" id="KW-0238">DNA-binding</keyword>
<evidence type="ECO:0000256" key="2">
    <source>
        <dbReference type="ARBA" id="ARBA00023125"/>
    </source>
</evidence>
<gene>
    <name evidence="7" type="ORF">SAMN05216179_0413</name>
</gene>
<dbReference type="PANTHER" id="PTHR24567">
    <property type="entry name" value="CRP FAMILY TRANSCRIPTIONAL REGULATORY PROTEIN"/>
    <property type="match status" value="1"/>
</dbReference>
<evidence type="ECO:0000259" key="5">
    <source>
        <dbReference type="PROSITE" id="PS50042"/>
    </source>
</evidence>
<dbReference type="InterPro" id="IPR050397">
    <property type="entry name" value="Env_Response_Regulators"/>
</dbReference>
<dbReference type="InterPro" id="IPR018490">
    <property type="entry name" value="cNMP-bd_dom_sf"/>
</dbReference>
<dbReference type="Gene3D" id="2.60.120.10">
    <property type="entry name" value="Jelly Rolls"/>
    <property type="match status" value="1"/>
</dbReference>
<dbReference type="Gene3D" id="1.10.10.10">
    <property type="entry name" value="Winged helix-like DNA-binding domain superfamily/Winged helix DNA-binding domain"/>
    <property type="match status" value="1"/>
</dbReference>
<dbReference type="InterPro" id="IPR012318">
    <property type="entry name" value="HTH_CRP"/>
</dbReference>
<dbReference type="Pfam" id="PF13545">
    <property type="entry name" value="HTH_Crp_2"/>
    <property type="match status" value="1"/>
</dbReference>
<dbReference type="RefSeq" id="WP_084543322.1">
    <property type="nucleotide sequence ID" value="NZ_FRCZ01000001.1"/>
</dbReference>
<protein>
    <submittedName>
        <fullName evidence="7">CRP/FNR family transcriptional regulator, anaerobic regulatory protein</fullName>
    </submittedName>
</protein>
<evidence type="ECO:0000256" key="1">
    <source>
        <dbReference type="ARBA" id="ARBA00023015"/>
    </source>
</evidence>
<proteinExistence type="predicted"/>
<name>A0A1M7JMX3_9BACI</name>
<evidence type="ECO:0000313" key="7">
    <source>
        <dbReference type="EMBL" id="SHM54093.1"/>
    </source>
</evidence>
<dbReference type="SUPFAM" id="SSF51206">
    <property type="entry name" value="cAMP-binding domain-like"/>
    <property type="match status" value="1"/>
</dbReference>
<dbReference type="GO" id="GO:0003677">
    <property type="term" value="F:DNA binding"/>
    <property type="evidence" value="ECO:0007669"/>
    <property type="project" value="UniProtKB-KW"/>
</dbReference>
<dbReference type="PANTHER" id="PTHR24567:SF28">
    <property type="entry name" value="LISTERIOLYSIN REGULATORY PROTEIN"/>
    <property type="match status" value="1"/>
</dbReference>
<reference evidence="7 8" key="1">
    <citation type="submission" date="2016-11" db="EMBL/GenBank/DDBJ databases">
        <authorList>
            <person name="Jaros S."/>
            <person name="Januszkiewicz K."/>
            <person name="Wedrychowicz H."/>
        </authorList>
    </citation>
    <scope>NUCLEOTIDE SEQUENCE [LARGE SCALE GENOMIC DNA]</scope>
    <source>
        <strain evidence="7 8">CGMCC 1.10681</strain>
    </source>
</reference>
<dbReference type="PROSITE" id="PS51063">
    <property type="entry name" value="HTH_CRP_2"/>
    <property type="match status" value="1"/>
</dbReference>
<dbReference type="Pfam" id="PF00027">
    <property type="entry name" value="cNMP_binding"/>
    <property type="match status" value="1"/>
</dbReference>
<feature type="domain" description="Cyclic nucleotide-binding" evidence="5">
    <location>
        <begin position="24"/>
        <end position="144"/>
    </location>
</feature>
<organism evidence="7 8">
    <name type="scientific">Gracilibacillus kekensis</name>
    <dbReference type="NCBI Taxonomy" id="1027249"/>
    <lineage>
        <taxon>Bacteria</taxon>
        <taxon>Bacillati</taxon>
        <taxon>Bacillota</taxon>
        <taxon>Bacilli</taxon>
        <taxon>Bacillales</taxon>
        <taxon>Bacillaceae</taxon>
        <taxon>Gracilibacillus</taxon>
    </lineage>
</organism>
<dbReference type="PROSITE" id="PS00042">
    <property type="entry name" value="HTH_CRP_1"/>
    <property type="match status" value="1"/>
</dbReference>
<dbReference type="PRINTS" id="PR00034">
    <property type="entry name" value="HTHCRP"/>
</dbReference>
<dbReference type="CDD" id="cd00092">
    <property type="entry name" value="HTH_CRP"/>
    <property type="match status" value="1"/>
</dbReference>
<keyword evidence="8" id="KW-1185">Reference proteome</keyword>
<dbReference type="STRING" id="1027249.SAMN05216179_0413"/>
<dbReference type="Proteomes" id="UP000184184">
    <property type="component" value="Unassembled WGS sequence"/>
</dbReference>
<dbReference type="InterPro" id="IPR014710">
    <property type="entry name" value="RmlC-like_jellyroll"/>
</dbReference>
<accession>A0A1M7JMX3</accession>
<dbReference type="OrthoDB" id="9798104at2"/>
<evidence type="ECO:0000256" key="3">
    <source>
        <dbReference type="ARBA" id="ARBA00023159"/>
    </source>
</evidence>
<dbReference type="EMBL" id="FRCZ01000001">
    <property type="protein sequence ID" value="SHM54093.1"/>
    <property type="molecule type" value="Genomic_DNA"/>
</dbReference>
<dbReference type="SMART" id="SM00419">
    <property type="entry name" value="HTH_CRP"/>
    <property type="match status" value="1"/>
</dbReference>
<dbReference type="InterPro" id="IPR036390">
    <property type="entry name" value="WH_DNA-bd_sf"/>
</dbReference>
<keyword evidence="1" id="KW-0805">Transcription regulation</keyword>
<dbReference type="GO" id="GO:0003700">
    <property type="term" value="F:DNA-binding transcription factor activity"/>
    <property type="evidence" value="ECO:0007669"/>
    <property type="project" value="InterPro"/>
</dbReference>
<dbReference type="AlphaFoldDB" id="A0A1M7JMX3"/>
<dbReference type="InterPro" id="IPR036388">
    <property type="entry name" value="WH-like_DNA-bd_sf"/>
</dbReference>
<dbReference type="SUPFAM" id="SSF46785">
    <property type="entry name" value="Winged helix' DNA-binding domain"/>
    <property type="match status" value="1"/>
</dbReference>
<dbReference type="GO" id="GO:0005829">
    <property type="term" value="C:cytosol"/>
    <property type="evidence" value="ECO:0007669"/>
    <property type="project" value="TreeGrafter"/>
</dbReference>
<dbReference type="CDD" id="cd00038">
    <property type="entry name" value="CAP_ED"/>
    <property type="match status" value="1"/>
</dbReference>
<dbReference type="SMART" id="SM00100">
    <property type="entry name" value="cNMP"/>
    <property type="match status" value="1"/>
</dbReference>
<sequence length="232" mass="26694">MSINNCNHSSNQESLDSCVAKVPIFNHLDRNQLDEIMRTVQSTTFQKGDPIYQAGDTSDTLYIVHKGRVKIYHLAPDGKEHIVSLLFPGDFTGEYALFNETIHESYAEALEKTQMCRIKREDLQAILEEYPSISLKVSQEFSQKLMQSEQQSTYFATEKVHTRIALYLADLYDKQNEAVIELPVSRKDLAGYLGTTPETISRKILELEDNGYLKQHTSRKIELFELEKLRQI</sequence>
<keyword evidence="3" id="KW-0010">Activator</keyword>
<feature type="domain" description="HTH crp-type" evidence="6">
    <location>
        <begin position="158"/>
        <end position="227"/>
    </location>
</feature>
<keyword evidence="4" id="KW-0804">Transcription</keyword>